<dbReference type="AlphaFoldDB" id="A0A947D280"/>
<dbReference type="GO" id="GO:0022857">
    <property type="term" value="F:transmembrane transporter activity"/>
    <property type="evidence" value="ECO:0007669"/>
    <property type="project" value="TreeGrafter"/>
</dbReference>
<keyword evidence="3 7" id="KW-0812">Transmembrane</keyword>
<dbReference type="EMBL" id="JAHHZF010000002">
    <property type="protein sequence ID" value="MBT9288969.1"/>
    <property type="molecule type" value="Genomic_DNA"/>
</dbReference>
<evidence type="ECO:0000313" key="11">
    <source>
        <dbReference type="Proteomes" id="UP000766595"/>
    </source>
</evidence>
<dbReference type="InterPro" id="IPR050250">
    <property type="entry name" value="Macrolide_Exporter_MacB"/>
</dbReference>
<dbReference type="PANTHER" id="PTHR30572:SF4">
    <property type="entry name" value="ABC TRANSPORTER PERMEASE YTRF"/>
    <property type="match status" value="1"/>
</dbReference>
<dbReference type="RefSeq" id="WP_261967601.1">
    <property type="nucleotide sequence ID" value="NZ_JAHHZF010000002.1"/>
</dbReference>
<feature type="transmembrane region" description="Helical" evidence="7">
    <location>
        <begin position="21"/>
        <end position="45"/>
    </location>
</feature>
<feature type="transmembrane region" description="Helical" evidence="7">
    <location>
        <begin position="289"/>
        <end position="314"/>
    </location>
</feature>
<evidence type="ECO:0000259" key="8">
    <source>
        <dbReference type="Pfam" id="PF02687"/>
    </source>
</evidence>
<evidence type="ECO:0000256" key="2">
    <source>
        <dbReference type="ARBA" id="ARBA00022475"/>
    </source>
</evidence>
<evidence type="ECO:0000313" key="10">
    <source>
        <dbReference type="EMBL" id="MBT9288969.1"/>
    </source>
</evidence>
<protein>
    <submittedName>
        <fullName evidence="10">ABC transporter permease</fullName>
    </submittedName>
</protein>
<dbReference type="Pfam" id="PF12704">
    <property type="entry name" value="MacB_PCD"/>
    <property type="match status" value="1"/>
</dbReference>
<feature type="domain" description="MacB-like periplasmic core" evidence="9">
    <location>
        <begin position="21"/>
        <end position="249"/>
    </location>
</feature>
<feature type="domain" description="ABC3 transporter permease C-terminal" evidence="8">
    <location>
        <begin position="292"/>
        <end position="405"/>
    </location>
</feature>
<comment type="subcellular location">
    <subcellularLocation>
        <location evidence="1">Cell membrane</location>
        <topology evidence="1">Multi-pass membrane protein</topology>
    </subcellularLocation>
</comment>
<keyword evidence="11" id="KW-1185">Reference proteome</keyword>
<evidence type="ECO:0000256" key="3">
    <source>
        <dbReference type="ARBA" id="ARBA00022692"/>
    </source>
</evidence>
<comment type="similarity">
    <text evidence="6">Belongs to the ABC-4 integral membrane protein family.</text>
</comment>
<dbReference type="InterPro" id="IPR003838">
    <property type="entry name" value="ABC3_permease_C"/>
</dbReference>
<dbReference type="Pfam" id="PF02687">
    <property type="entry name" value="FtsX"/>
    <property type="match status" value="1"/>
</dbReference>
<evidence type="ECO:0000256" key="7">
    <source>
        <dbReference type="SAM" id="Phobius"/>
    </source>
</evidence>
<accession>A0A947D280</accession>
<dbReference type="PANTHER" id="PTHR30572">
    <property type="entry name" value="MEMBRANE COMPONENT OF TRANSPORTER-RELATED"/>
    <property type="match status" value="1"/>
</dbReference>
<dbReference type="Proteomes" id="UP000766595">
    <property type="component" value="Unassembled WGS sequence"/>
</dbReference>
<proteinExistence type="inferred from homology"/>
<name>A0A947D280_9HYPH</name>
<evidence type="ECO:0000256" key="6">
    <source>
        <dbReference type="ARBA" id="ARBA00038076"/>
    </source>
</evidence>
<evidence type="ECO:0000256" key="4">
    <source>
        <dbReference type="ARBA" id="ARBA00022989"/>
    </source>
</evidence>
<evidence type="ECO:0000256" key="5">
    <source>
        <dbReference type="ARBA" id="ARBA00023136"/>
    </source>
</evidence>
<comment type="caution">
    <text evidence="10">The sequence shown here is derived from an EMBL/GenBank/DDBJ whole genome shotgun (WGS) entry which is preliminary data.</text>
</comment>
<keyword evidence="5 7" id="KW-0472">Membrane</keyword>
<evidence type="ECO:0000256" key="1">
    <source>
        <dbReference type="ARBA" id="ARBA00004651"/>
    </source>
</evidence>
<keyword evidence="2" id="KW-1003">Cell membrane</keyword>
<evidence type="ECO:0000259" key="9">
    <source>
        <dbReference type="Pfam" id="PF12704"/>
    </source>
</evidence>
<keyword evidence="4 7" id="KW-1133">Transmembrane helix</keyword>
<reference evidence="10 11" key="1">
    <citation type="submission" date="2021-06" db="EMBL/GenBank/DDBJ databases">
        <authorList>
            <person name="Grouzdev D.S."/>
            <person name="Koziaeva V."/>
        </authorList>
    </citation>
    <scope>NUCLEOTIDE SEQUENCE [LARGE SCALE GENOMIC DNA]</scope>
    <source>
        <strain evidence="10 11">22</strain>
    </source>
</reference>
<organism evidence="10 11">
    <name type="scientific">Prosthecodimorpha staleyi</name>
    <dbReference type="NCBI Taxonomy" id="2840188"/>
    <lineage>
        <taxon>Bacteria</taxon>
        <taxon>Pseudomonadati</taxon>
        <taxon>Pseudomonadota</taxon>
        <taxon>Alphaproteobacteria</taxon>
        <taxon>Hyphomicrobiales</taxon>
        <taxon>Ancalomicrobiaceae</taxon>
        <taxon>Prosthecodimorpha</taxon>
    </lineage>
</organism>
<feature type="transmembrane region" description="Helical" evidence="7">
    <location>
        <begin position="377"/>
        <end position="395"/>
    </location>
</feature>
<gene>
    <name evidence="10" type="ORF">KL771_05885</name>
</gene>
<dbReference type="GO" id="GO:0005886">
    <property type="term" value="C:plasma membrane"/>
    <property type="evidence" value="ECO:0007669"/>
    <property type="project" value="UniProtKB-SubCell"/>
</dbReference>
<feature type="transmembrane region" description="Helical" evidence="7">
    <location>
        <begin position="335"/>
        <end position="357"/>
    </location>
</feature>
<sequence length="412" mass="44127">MSFIEATRMALAALTANWLRSALTMLGMVIGVAAVIATFAIGVGAQETIGRIMTSLGSNIIVVWPGNSNMGGARGPSGSSGRLSERDATALRDEVAEALVVAPSVAGNVQVVYGNLNWSTRVNGVGEDFFIARDWEIDTGRSFTEAEERRGAKVAIIGRTVAEQLFGEDDPIGSVIRIQKMPAEVIGVMKSKGQTMFGQDQDDVIFVPLDTARQRLLGRFKSRPDQIDSITLKANSAEALDEVERSARTVLDRRFAQQTAGDLSEAYNLRNLTQLVEAQTSAARTLSRLLGVVATIALVVGGIGIMNIMLVSVTERTREIGLRMAVGARRRDIRLQFLIEAMVLALVGGTIGILIGAATSITLARMTGWPLVIAPDVIGLAFAFSAGVGVFFGWYPATKAARLDPIEALRYE</sequence>
<dbReference type="InterPro" id="IPR025857">
    <property type="entry name" value="MacB_PCD"/>
</dbReference>